<evidence type="ECO:0000313" key="1">
    <source>
        <dbReference type="EMBL" id="GFS09872.1"/>
    </source>
</evidence>
<protein>
    <submittedName>
        <fullName evidence="1">Uncharacterized protein</fullName>
    </submittedName>
</protein>
<name>A0AAV4IIM1_9GAST</name>
<evidence type="ECO:0000313" key="2">
    <source>
        <dbReference type="Proteomes" id="UP000762676"/>
    </source>
</evidence>
<organism evidence="1 2">
    <name type="scientific">Elysia marginata</name>
    <dbReference type="NCBI Taxonomy" id="1093978"/>
    <lineage>
        <taxon>Eukaryota</taxon>
        <taxon>Metazoa</taxon>
        <taxon>Spiralia</taxon>
        <taxon>Lophotrochozoa</taxon>
        <taxon>Mollusca</taxon>
        <taxon>Gastropoda</taxon>
        <taxon>Heterobranchia</taxon>
        <taxon>Euthyneura</taxon>
        <taxon>Panpulmonata</taxon>
        <taxon>Sacoglossa</taxon>
        <taxon>Placobranchoidea</taxon>
        <taxon>Plakobranchidae</taxon>
        <taxon>Elysia</taxon>
    </lineage>
</organism>
<sequence>MVDAAPGHQEQTNRWQHGGPEIKHLIIFGACRARRSVINHGHRNSGLAGLDARFLAPHWMCWGGSLVYPGKNRCTVSHPLRN</sequence>
<comment type="caution">
    <text evidence="1">The sequence shown here is derived from an EMBL/GenBank/DDBJ whole genome shotgun (WGS) entry which is preliminary data.</text>
</comment>
<keyword evidence="2" id="KW-1185">Reference proteome</keyword>
<proteinExistence type="predicted"/>
<dbReference type="EMBL" id="BMAT01002599">
    <property type="protein sequence ID" value="GFS09872.1"/>
    <property type="molecule type" value="Genomic_DNA"/>
</dbReference>
<accession>A0AAV4IIM1</accession>
<dbReference type="Proteomes" id="UP000762676">
    <property type="component" value="Unassembled WGS sequence"/>
</dbReference>
<dbReference type="AlphaFoldDB" id="A0AAV4IIM1"/>
<gene>
    <name evidence="1" type="ORF">ElyMa_001309300</name>
</gene>
<reference evidence="1 2" key="1">
    <citation type="journal article" date="2021" name="Elife">
        <title>Chloroplast acquisition without the gene transfer in kleptoplastic sea slugs, Plakobranchus ocellatus.</title>
        <authorList>
            <person name="Maeda T."/>
            <person name="Takahashi S."/>
            <person name="Yoshida T."/>
            <person name="Shimamura S."/>
            <person name="Takaki Y."/>
            <person name="Nagai Y."/>
            <person name="Toyoda A."/>
            <person name="Suzuki Y."/>
            <person name="Arimoto A."/>
            <person name="Ishii H."/>
            <person name="Satoh N."/>
            <person name="Nishiyama T."/>
            <person name="Hasebe M."/>
            <person name="Maruyama T."/>
            <person name="Minagawa J."/>
            <person name="Obokata J."/>
            <person name="Shigenobu S."/>
        </authorList>
    </citation>
    <scope>NUCLEOTIDE SEQUENCE [LARGE SCALE GENOMIC DNA]</scope>
</reference>